<dbReference type="RefSeq" id="WP_191897664.1">
    <property type="nucleotide sequence ID" value="NZ_BMQD01000024.1"/>
</dbReference>
<dbReference type="AlphaFoldDB" id="A0AA37BM26"/>
<dbReference type="InterPro" id="IPR001128">
    <property type="entry name" value="Cyt_P450"/>
</dbReference>
<dbReference type="PANTHER" id="PTHR46696:SF1">
    <property type="entry name" value="CYTOCHROME P450 YJIB-RELATED"/>
    <property type="match status" value="1"/>
</dbReference>
<evidence type="ECO:0000256" key="5">
    <source>
        <dbReference type="ARBA" id="ARBA00023004"/>
    </source>
</evidence>
<keyword evidence="6 7" id="KW-0503">Monooxygenase</keyword>
<name>A0AA37BM26_9ACTN</name>
<keyword evidence="5 7" id="KW-0408">Iron</keyword>
<accession>A0AA37BM26</accession>
<dbReference type="InterPro" id="IPR002397">
    <property type="entry name" value="Cyt_P450_B"/>
</dbReference>
<dbReference type="GO" id="GO:0016705">
    <property type="term" value="F:oxidoreductase activity, acting on paired donors, with incorporation or reduction of molecular oxygen"/>
    <property type="evidence" value="ECO:0007669"/>
    <property type="project" value="InterPro"/>
</dbReference>
<dbReference type="PRINTS" id="PR00359">
    <property type="entry name" value="BP450"/>
</dbReference>
<reference evidence="8" key="1">
    <citation type="journal article" date="2014" name="Int. J. Syst. Evol. Microbiol.">
        <title>Complete genome sequence of Corynebacterium casei LMG S-19264T (=DSM 44701T), isolated from a smear-ripened cheese.</title>
        <authorList>
            <consortium name="US DOE Joint Genome Institute (JGI-PGF)"/>
            <person name="Walter F."/>
            <person name="Albersmeier A."/>
            <person name="Kalinowski J."/>
            <person name="Ruckert C."/>
        </authorList>
    </citation>
    <scope>NUCLEOTIDE SEQUENCE</scope>
    <source>
        <strain evidence="8">JCM 3093</strain>
    </source>
</reference>
<evidence type="ECO:0000256" key="4">
    <source>
        <dbReference type="ARBA" id="ARBA00023002"/>
    </source>
</evidence>
<gene>
    <name evidence="8" type="ORF">GCM10010126_58740</name>
</gene>
<dbReference type="PROSITE" id="PS00086">
    <property type="entry name" value="CYTOCHROME_P450"/>
    <property type="match status" value="1"/>
</dbReference>
<dbReference type="EMBL" id="BMQD01000024">
    <property type="protein sequence ID" value="GGK91599.1"/>
    <property type="molecule type" value="Genomic_DNA"/>
</dbReference>
<evidence type="ECO:0000256" key="6">
    <source>
        <dbReference type="ARBA" id="ARBA00023033"/>
    </source>
</evidence>
<dbReference type="FunFam" id="1.10.630.10:FF:000018">
    <property type="entry name" value="Cytochrome P450 monooxygenase"/>
    <property type="match status" value="1"/>
</dbReference>
<protein>
    <submittedName>
        <fullName evidence="8">Cytochrome P450</fullName>
    </submittedName>
</protein>
<evidence type="ECO:0000256" key="1">
    <source>
        <dbReference type="ARBA" id="ARBA00010617"/>
    </source>
</evidence>
<dbReference type="SUPFAM" id="SSF48264">
    <property type="entry name" value="Cytochrome P450"/>
    <property type="match status" value="1"/>
</dbReference>
<dbReference type="GO" id="GO:0004497">
    <property type="term" value="F:monooxygenase activity"/>
    <property type="evidence" value="ECO:0007669"/>
    <property type="project" value="UniProtKB-KW"/>
</dbReference>
<dbReference type="PANTHER" id="PTHR46696">
    <property type="entry name" value="P450, PUTATIVE (EUROFUNG)-RELATED"/>
    <property type="match status" value="1"/>
</dbReference>
<evidence type="ECO:0000313" key="9">
    <source>
        <dbReference type="Proteomes" id="UP000627984"/>
    </source>
</evidence>
<proteinExistence type="inferred from homology"/>
<dbReference type="InterPro" id="IPR036396">
    <property type="entry name" value="Cyt_P450_sf"/>
</dbReference>
<evidence type="ECO:0000256" key="7">
    <source>
        <dbReference type="RuleBase" id="RU000461"/>
    </source>
</evidence>
<sequence length="406" mass="44783">MPEPTTERLPFEFMLSPEFGRDPYTEYGRLRERGPVHAIDFPRGVQAFVVIDHEHGRQALTDPRLAKGLGHAPGFFRDAVVRGNPALARNMLNSDPPDHTRLRRLVAGAFTARRTASLAPRIQEITDRLVDTMEAAGEADLLDDFAFPLPITVICELLGVPSADRADFREWSASLITPAFTEEAARQRDAVNAAVRAYFARLIDERRRAPRDDMISALVTARDEDGLLSEQELLATLTLLLIAGHETTVNLIGNGMLALLTRPAQLGLLRERPELLPGAIEEFLRYEGPVERATFRFATEDMEIAGVPVPKGSVVHVSLGAADRDPAAFDDPDTLDVTRAGNHHLAFGHGIHFCLGAPLARLEARIAFETLLRRLPGIRLACPAEDVAWRLNGSLIRGLQSLPVRF</sequence>
<dbReference type="GO" id="GO:0005506">
    <property type="term" value="F:iron ion binding"/>
    <property type="evidence" value="ECO:0007669"/>
    <property type="project" value="InterPro"/>
</dbReference>
<evidence type="ECO:0000256" key="2">
    <source>
        <dbReference type="ARBA" id="ARBA00022617"/>
    </source>
</evidence>
<keyword evidence="2 7" id="KW-0349">Heme</keyword>
<keyword evidence="4 7" id="KW-0560">Oxidoreductase</keyword>
<reference evidence="8" key="2">
    <citation type="submission" date="2022-09" db="EMBL/GenBank/DDBJ databases">
        <authorList>
            <person name="Sun Q."/>
            <person name="Ohkuma M."/>
        </authorList>
    </citation>
    <scope>NUCLEOTIDE SEQUENCE</scope>
    <source>
        <strain evidence="8">JCM 3093</strain>
    </source>
</reference>
<dbReference type="Pfam" id="PF00067">
    <property type="entry name" value="p450"/>
    <property type="match status" value="1"/>
</dbReference>
<comment type="similarity">
    <text evidence="1 7">Belongs to the cytochrome P450 family.</text>
</comment>
<dbReference type="GO" id="GO:0020037">
    <property type="term" value="F:heme binding"/>
    <property type="evidence" value="ECO:0007669"/>
    <property type="project" value="InterPro"/>
</dbReference>
<dbReference type="Gene3D" id="1.10.630.10">
    <property type="entry name" value="Cytochrome P450"/>
    <property type="match status" value="1"/>
</dbReference>
<keyword evidence="3 7" id="KW-0479">Metal-binding</keyword>
<evidence type="ECO:0000256" key="3">
    <source>
        <dbReference type="ARBA" id="ARBA00022723"/>
    </source>
</evidence>
<dbReference type="Proteomes" id="UP000627984">
    <property type="component" value="Unassembled WGS sequence"/>
</dbReference>
<organism evidence="8 9">
    <name type="scientific">Planomonospora parontospora</name>
    <dbReference type="NCBI Taxonomy" id="58119"/>
    <lineage>
        <taxon>Bacteria</taxon>
        <taxon>Bacillati</taxon>
        <taxon>Actinomycetota</taxon>
        <taxon>Actinomycetes</taxon>
        <taxon>Streptosporangiales</taxon>
        <taxon>Streptosporangiaceae</taxon>
        <taxon>Planomonospora</taxon>
    </lineage>
</organism>
<comment type="caution">
    <text evidence="8">The sequence shown here is derived from an EMBL/GenBank/DDBJ whole genome shotgun (WGS) entry which is preliminary data.</text>
</comment>
<evidence type="ECO:0000313" key="8">
    <source>
        <dbReference type="EMBL" id="GGK91599.1"/>
    </source>
</evidence>
<dbReference type="CDD" id="cd11029">
    <property type="entry name" value="CYP107-like"/>
    <property type="match status" value="1"/>
</dbReference>
<dbReference type="InterPro" id="IPR017972">
    <property type="entry name" value="Cyt_P450_CS"/>
</dbReference>